<evidence type="ECO:0000313" key="2">
    <source>
        <dbReference type="EMBL" id="GIO46180.1"/>
    </source>
</evidence>
<evidence type="ECO:0000313" key="3">
    <source>
        <dbReference type="Proteomes" id="UP000682811"/>
    </source>
</evidence>
<reference evidence="2 3" key="1">
    <citation type="submission" date="2021-03" db="EMBL/GenBank/DDBJ databases">
        <title>Antimicrobial resistance genes in bacteria isolated from Japanese honey, and their potential for conferring macrolide and lincosamide resistance in the American foulbrood pathogen Paenibacillus larvae.</title>
        <authorList>
            <person name="Okamoto M."/>
            <person name="Kumagai M."/>
            <person name="Kanamori H."/>
            <person name="Takamatsu D."/>
        </authorList>
    </citation>
    <scope>NUCLEOTIDE SEQUENCE [LARGE SCALE GENOMIC DNA]</scope>
    <source>
        <strain evidence="2 3">J34TS1</strain>
    </source>
</reference>
<dbReference type="RefSeq" id="WP_212977243.1">
    <property type="nucleotide sequence ID" value="NZ_AP025343.1"/>
</dbReference>
<dbReference type="EMBL" id="BORT01000003">
    <property type="protein sequence ID" value="GIO46180.1"/>
    <property type="molecule type" value="Genomic_DNA"/>
</dbReference>
<dbReference type="InterPro" id="IPR036582">
    <property type="entry name" value="Mao_N_sf"/>
</dbReference>
<protein>
    <recommendedName>
        <fullName evidence="1">Copper amine oxidase-like N-terminal domain-containing protein</fullName>
    </recommendedName>
</protein>
<feature type="domain" description="Copper amine oxidase-like N-terminal" evidence="1">
    <location>
        <begin position="25"/>
        <end position="79"/>
    </location>
</feature>
<dbReference type="Proteomes" id="UP000682811">
    <property type="component" value="Unassembled WGS sequence"/>
</dbReference>
<evidence type="ECO:0000259" key="1">
    <source>
        <dbReference type="Pfam" id="PF07833"/>
    </source>
</evidence>
<dbReference type="InterPro" id="IPR012854">
    <property type="entry name" value="Cu_amine_oxidase-like_N"/>
</dbReference>
<proteinExistence type="predicted"/>
<organism evidence="2 3">
    <name type="scientific">Paenibacillus azoreducens</name>
    <dbReference type="NCBI Taxonomy" id="116718"/>
    <lineage>
        <taxon>Bacteria</taxon>
        <taxon>Bacillati</taxon>
        <taxon>Bacillota</taxon>
        <taxon>Bacilli</taxon>
        <taxon>Bacillales</taxon>
        <taxon>Paenibacillaceae</taxon>
        <taxon>Paenibacillus</taxon>
    </lineage>
</organism>
<dbReference type="Pfam" id="PF07833">
    <property type="entry name" value="Cu_amine_oxidN1"/>
    <property type="match status" value="1"/>
</dbReference>
<comment type="caution">
    <text evidence="2">The sequence shown here is derived from an EMBL/GenBank/DDBJ whole genome shotgun (WGS) entry which is preliminary data.</text>
</comment>
<dbReference type="AlphaFoldDB" id="A0A920CPB3"/>
<sequence>MKDKLKGLLIGLTIGSMVTGVTAFAAAGTNIQVLLKKIDLYVDGAKTKSADAFIYKGTTYVPVRPLSESIGKQVSLQDNKLYIGKQPAAAISEEQALILVYQKIKKDADKYHLHMMIDSADDNEYSIHVFENFPDHIATYGWFSVNKTTSKVYKMDMITGENKEL</sequence>
<name>A0A920CPB3_9BACL</name>
<gene>
    <name evidence="2" type="ORF">J34TS1_09450</name>
</gene>
<keyword evidence="3" id="KW-1185">Reference proteome</keyword>
<accession>A0A920CPB3</accession>
<dbReference type="SUPFAM" id="SSF55383">
    <property type="entry name" value="Copper amine oxidase, domain N"/>
    <property type="match status" value="1"/>
</dbReference>